<evidence type="ECO:0000313" key="3">
    <source>
        <dbReference type="EMBL" id="CAF4065950.1"/>
    </source>
</evidence>
<dbReference type="CDD" id="cd01647">
    <property type="entry name" value="RT_LTR"/>
    <property type="match status" value="1"/>
</dbReference>
<feature type="domain" description="Reverse transcriptase" evidence="1">
    <location>
        <begin position="737"/>
        <end position="916"/>
    </location>
</feature>
<dbReference type="Pfam" id="PF03732">
    <property type="entry name" value="Retrotrans_gag"/>
    <property type="match status" value="1"/>
</dbReference>
<dbReference type="Gene3D" id="3.10.10.10">
    <property type="entry name" value="HIV Type 1 Reverse Transcriptase, subunit A, domain 1"/>
    <property type="match status" value="1"/>
</dbReference>
<dbReference type="SUPFAM" id="SSF56672">
    <property type="entry name" value="DNA/RNA polymerases"/>
    <property type="match status" value="1"/>
</dbReference>
<gene>
    <name evidence="2" type="ORF">OVA965_LOCUS26644</name>
    <name evidence="3" type="ORF">TMI583_LOCUS27388</name>
</gene>
<reference evidence="3" key="1">
    <citation type="submission" date="2021-02" db="EMBL/GenBank/DDBJ databases">
        <authorList>
            <person name="Nowell W R."/>
        </authorList>
    </citation>
    <scope>NUCLEOTIDE SEQUENCE</scope>
</reference>
<dbReference type="FunFam" id="3.30.70.270:FF:000020">
    <property type="entry name" value="Transposon Tf2-6 polyprotein-like Protein"/>
    <property type="match status" value="1"/>
</dbReference>
<dbReference type="PANTHER" id="PTHR33064">
    <property type="entry name" value="POL PROTEIN"/>
    <property type="match status" value="1"/>
</dbReference>
<dbReference type="Proteomes" id="UP000677228">
    <property type="component" value="Unassembled WGS sequence"/>
</dbReference>
<proteinExistence type="predicted"/>
<dbReference type="Proteomes" id="UP000682733">
    <property type="component" value="Unassembled WGS sequence"/>
</dbReference>
<sequence>MPINSQNSSLQNSAKPSPTIIIILLLAEQHHDEKFIQYDSDVKKLCYKYDPKLSTEQQLDLLKNDMKISLLEKISCLGICTPEKLFEIVQLYEADQQLIDSPTLQATSDSTTLTSQSSSIYPVSSTQHPSFTSLSPAAEQAILQHQQELLHYYLLDFVNIEIEQTNHLTSQPQITFIYQPKEFIMADAIVKDLIVDKLKKANTFSGRIEQDVDLWLRDITASFDMGKLGPGQALQVVPSFLTDNALEWYLNNRVIITTWDEFVQHLRAAYQSPAAKQIASQKLRNRKQGLHEPVTAYYTDIIRLCKTLDDRMTDTSKLDHLQQGLKLSLIKEVLRKKPTTPTEFLEYAREEEVLNQLVNANDSDYTGPQLDKQIRVQEFAKQPPYNYSSSNAPYQPRYTSPYCYPTPRSPSANRPPSSYYTRYPASPLLDTGASQSVISEKTLRTINKKHYYYPSQKLTLGDGKTPLDTCGSIQLNISLQNLTTQINALVVKELAAELILGGDWIKKYDVNIMPSQRQISVSTYYKKNFVNFAHDHQLPLKLDKDYHILPKHKCLAKLIAPTAVDTYHYFHAKNKQFQNRKRIRIFNGTIDIIQERAEITIFNNSQMPVTIQKNTIVGYLSNLPPTSYLSPIIASSPTTPYLNTFTRSTANNATASKAITDVIESLLFHLTLQQNYDKIFEILQRYSTLFDTSKPRQAATSIQHVIDTGNHLPVTTRPYFKTIEQRKDIQQEITNMLRAGIIIPSTSPWSSPVILLKKPDGSFRFLVDYRKLNEVTKKDSYPQPNTEELLQRIGRHSWFTKLDLKSGYFQIPIQQADKEKTAFVTQDGLYQFEVLPQGLANAPPTFQRVMNNLLANNRWDWLVVYLDDILIFSHSFDEHMKHLNEVLAILHARNFQLNPKKCMIAVQEIEFLSHTVTPTTIKPSIERIKPILDMPEPRTLKQANQFIGKLNWYRRFIPDFAKISAPIHKVTNKTRLRRKDFYWHQEQHDAFLKLKDVLTTEPLLLTFPHPTAQFILSTDASGYAVGGTLKQEIDGKIHYNYYLSRLLNSAEQNYSTIEREALAIFWCLHKLQHYLSDRPVIIEIDH</sequence>
<dbReference type="EMBL" id="CAJNOK010017179">
    <property type="protein sequence ID" value="CAF1259074.1"/>
    <property type="molecule type" value="Genomic_DNA"/>
</dbReference>
<dbReference type="Gene3D" id="3.10.20.370">
    <property type="match status" value="1"/>
</dbReference>
<dbReference type="Gene3D" id="2.40.70.10">
    <property type="entry name" value="Acid Proteases"/>
    <property type="match status" value="1"/>
</dbReference>
<name>A0A8S2PUH6_9BILA</name>
<dbReference type="EMBL" id="CAJOBA010038736">
    <property type="protein sequence ID" value="CAF4065950.1"/>
    <property type="molecule type" value="Genomic_DNA"/>
</dbReference>
<dbReference type="InterPro" id="IPR041577">
    <property type="entry name" value="RT_RNaseH_2"/>
</dbReference>
<protein>
    <recommendedName>
        <fullName evidence="1">Reverse transcriptase domain-containing protein</fullName>
    </recommendedName>
</protein>
<dbReference type="PANTHER" id="PTHR33064:SF37">
    <property type="entry name" value="RIBONUCLEASE H"/>
    <property type="match status" value="1"/>
</dbReference>
<organism evidence="3 4">
    <name type="scientific">Didymodactylos carnosus</name>
    <dbReference type="NCBI Taxonomy" id="1234261"/>
    <lineage>
        <taxon>Eukaryota</taxon>
        <taxon>Metazoa</taxon>
        <taxon>Spiralia</taxon>
        <taxon>Gnathifera</taxon>
        <taxon>Rotifera</taxon>
        <taxon>Eurotatoria</taxon>
        <taxon>Bdelloidea</taxon>
        <taxon>Philodinida</taxon>
        <taxon>Philodinidae</taxon>
        <taxon>Didymodactylos</taxon>
    </lineage>
</organism>
<dbReference type="SUPFAM" id="SSF50630">
    <property type="entry name" value="Acid proteases"/>
    <property type="match status" value="1"/>
</dbReference>
<evidence type="ECO:0000313" key="2">
    <source>
        <dbReference type="EMBL" id="CAF1259074.1"/>
    </source>
</evidence>
<dbReference type="FunFam" id="3.10.20.370:FF:000001">
    <property type="entry name" value="Retrovirus-related Pol polyprotein from transposon 17.6-like protein"/>
    <property type="match status" value="1"/>
</dbReference>
<dbReference type="Pfam" id="PF00078">
    <property type="entry name" value="RVT_1"/>
    <property type="match status" value="1"/>
</dbReference>
<dbReference type="Pfam" id="PF17919">
    <property type="entry name" value="RT_RNaseH_2"/>
    <property type="match status" value="1"/>
</dbReference>
<dbReference type="InterPro" id="IPR005162">
    <property type="entry name" value="Retrotrans_gag_dom"/>
</dbReference>
<dbReference type="Gene3D" id="3.30.70.270">
    <property type="match status" value="2"/>
</dbReference>
<dbReference type="InterPro" id="IPR051320">
    <property type="entry name" value="Viral_Replic_Matur_Polypro"/>
</dbReference>
<comment type="caution">
    <text evidence="3">The sequence shown here is derived from an EMBL/GenBank/DDBJ whole genome shotgun (WGS) entry which is preliminary data.</text>
</comment>
<dbReference type="PROSITE" id="PS50878">
    <property type="entry name" value="RT_POL"/>
    <property type="match status" value="1"/>
</dbReference>
<dbReference type="InterPro" id="IPR043128">
    <property type="entry name" value="Rev_trsase/Diguanyl_cyclase"/>
</dbReference>
<dbReference type="Pfam" id="PF08284">
    <property type="entry name" value="RVP_2"/>
    <property type="match status" value="1"/>
</dbReference>
<evidence type="ECO:0000313" key="4">
    <source>
        <dbReference type="Proteomes" id="UP000682733"/>
    </source>
</evidence>
<dbReference type="InterPro" id="IPR021109">
    <property type="entry name" value="Peptidase_aspartic_dom_sf"/>
</dbReference>
<dbReference type="CDD" id="cd00303">
    <property type="entry name" value="retropepsin_like"/>
    <property type="match status" value="1"/>
</dbReference>
<evidence type="ECO:0000259" key="1">
    <source>
        <dbReference type="PROSITE" id="PS50878"/>
    </source>
</evidence>
<accession>A0A8S2PUH6</accession>
<dbReference type="InterPro" id="IPR043502">
    <property type="entry name" value="DNA/RNA_pol_sf"/>
</dbReference>
<dbReference type="InterPro" id="IPR000477">
    <property type="entry name" value="RT_dom"/>
</dbReference>
<feature type="non-terminal residue" evidence="3">
    <location>
        <position position="1"/>
    </location>
</feature>
<dbReference type="AlphaFoldDB" id="A0A8S2PUH6"/>